<dbReference type="PROSITE" id="PS50060">
    <property type="entry name" value="MAM_2"/>
    <property type="match status" value="1"/>
</dbReference>
<dbReference type="Proteomes" id="UP000191680">
    <property type="component" value="Unassembled WGS sequence"/>
</dbReference>
<evidence type="ECO:0000259" key="1">
    <source>
        <dbReference type="PROSITE" id="PS50060"/>
    </source>
</evidence>
<dbReference type="InterPro" id="IPR035234">
    <property type="entry name" value="IgGFc-bd_N"/>
</dbReference>
<dbReference type="InterPro" id="IPR026341">
    <property type="entry name" value="T9SS_type_B"/>
</dbReference>
<gene>
    <name evidence="2" type="ORF">BUL40_13225</name>
</gene>
<proteinExistence type="predicted"/>
<dbReference type="OrthoDB" id="607469at2"/>
<dbReference type="Pfam" id="PF01345">
    <property type="entry name" value="DUF11"/>
    <property type="match status" value="1"/>
</dbReference>
<dbReference type="EMBL" id="MTBC01000009">
    <property type="protein sequence ID" value="OQD42062.1"/>
    <property type="molecule type" value="Genomic_DNA"/>
</dbReference>
<dbReference type="Pfam" id="PF13585">
    <property type="entry name" value="CHU_C"/>
    <property type="match status" value="1"/>
</dbReference>
<keyword evidence="3" id="KW-1185">Reference proteome</keyword>
<sequence length="4253" mass="452695">MGQQQFLRLIFSLFLTLTIGMTANAQLSDLHYLPPLKQGQNNAGIRDQAIYLSTPEPTSFTVNAYRGTNATPVATFNISNTAPAVWTLADGDNNITLVNNANTGTVLTNSGLRFESPSGNRFYVNYRGNSSAQAASLTAKGRQAMGTRFKWGGVPNLGAHASKSNTLGIMATEDNTTITLFGYDPGCEFRVGNNRAGITADFHTITLNANESFVYETYIGTSPTQAHEDGWIGASIEADKNIVISNGSINFGRQVGEANRDAGIDQPVPENRLGKEYVFIRGNGNANGWTEFPQIIATADNTQIFVNGNTTPIATIDNGEYFMIPSTFYSSNSAGANMLVQTSKDVYAYQCMGGDGKAYTQGLNFVAPVNCLLPDSMDNIPDIRNMAGSLVTGGMTIIAAVNTPDANIVVTDGNGPVTLPASQPVAGSTNWKTFFIANLNGNVSVQSTGPMAIGFFGFNGARGVAGYFSGFDTLPEVTLAIRGGTGCFVGSEIYEATNSNFDAFQWYENGQPIPGANGPSYAPPGAGEYFLRGTKGPCTYDSNPLQALYCDPDVVLEKSVDKPEILEGETATFTIKVTNNGLGPLTNLQITDNIPAGLTLINAQTITGSFSGNTWNIGTLDGGDNAFLNLEVKADEIAILPFLNLTNTVTNSQDQVDANITPDTPSARLVIHNDYDNDGVIDSVDLDDDNDGILDTVEQLCTISNDITFTTPSSTVQGGSPVTEIYTNYNDLWRSSASARNPNFPNLSHELLAFTSGGTTFSTGVIDDDVYDTNGNGLFDGIDTNNDGLVDTNTTESNWMALTPASNIYGEATIEASLNDGDVNNALGLTVVDDPTTDPLNPLLTNGLNGLDLGTGIANVGNDWTYDIDPIVAATVGDGIPDIMLTQIAQPGGAGHIISLYDATGAPIGNAVQVQASTGGALGTVVGSYNLDVYHANGSVFFDNTVREYRLATIELSEFNIPAGRLNDVAFLRLQLSSSSDLAFLAYNTESFTGFCANLDTDLDGIPDHLDLDSDGDGCSDANEYYKDNNADGGDGGEYGTGVPAVDPTDGTVIAASYQQVFAPIIILGNTSEDLGGTDINGQDLSLGETFDYVIRFQNTGDDDATNFTIRNVLPNNVTINNYDYTDAPGVTETYDALTNTVTFTVPDNLVEIGDPEYKIKIEVTIDGDCSEFVAACASQLENQAFATYQGIVNTSTFSDEDGSNPAGACITTLETASNNLANALLDCDIARTVQLCGDDVTLTAGEGFTSYTWALDNNNNGVIDAADTILNDGDPDTDPRTMDVTNIGNYLVEKIAGNGCNDQIERITVERFGTTQTNPVVDFFNQVNSDTNPDNDLQGEIVTCSVDGDLLPKIFLCGSNDTASIQLGITDALSITWEKLDETSCSSVGDDCANKNGTCTWDQLAVQDNFTITESGSYRVVIAYQNGCFSRFYFNVFQNTLDIDYIANDIICDTDGNIRITNVGSGYGFQLFDVTNNAIAVPFSAGQGPNFDIDTNGTYRVQVTQLNPSTNTPIENSCVFETEDIGIQRRDYQVNITTTPADCNEQGTIGIQALNVLPDYSYELFIDDGSNSGAGSFVTSELVTADNTHTFIGVAPGDYRVVTSTTNGCTNEQFVTVNEIPELILTATVQEHISCRPGQIDLSFVGGTSGHAFAIWSKDGTPYYTDQASIPEADFTSNTNFLFGYTGTPATYVPGQDGDYVFIVKDDNGCYKLSNSVRLDDLGVLTATASNTDMTCADEASSTLTITASGGTAPYSYSIDGVNFKNENFFNNLSAGIYTITIMDASGGTDGTSCTTTIEHEITQPFRLLASASIIEDASCDPSGEALVKILNPSGGQAPYLYSFDGGSNFNTLTEQRLSPGNYNLVLQDALGCTYPMEITVPAPVTAPNLTPAVTYDCNGEGIITISTDNTTDFNYTYSLDGTANTPANQNYFENVAAGQHTVTVDYTTTITPDQSTLFIENFGTGSSTQIAEAGPEYCFEPQDGSQTNCNRGPAGILVNGEYTVTNFVTNPAPFVRSPQDHTGLADGRFFAIDVSTFSDTGSPSLNNILWSKTGIEVLPNREITLSFWAYNLMQTGNAGNNPEVLVEILDNSGTVIYSTATAAIPKNTSNNDWHERTVTFNPGPNTSLDVVFRNNVNSNDGNDLVLDDIQAVQIPEVCEQTTNIIVNVASGQAFETAILGGTDPTCNGASDGSIRFEVSNFDAAGYEYSLDGGTSWITETSSVFTTPSTLSAGTYNLMVRKVSDNTCTATAPTSITLTAPDAVVADLQQTAEFTCFNTGATLEASAVGGTPAYEYQLETTTNTIVRAFSAATTFLNVPAGDYHVRVRDNRGCEVISSTTVTVTAPSTPTLNLSATSCYDGQNNGTVTATAGDGNGNYTFRINGGAWQTPNPINALTYTFGNLSNGTYQVEVQDQFGCTSTIETITIAPALTLSVAVTDASSCGDGSLTASAAGGTTPYLYAFVNNGDPVSDSDFALGNTVNIPLANVGLYDIYVRDNLGNPGYCQTMVTEEVEAIPSLSYSSTPTDAACFGGEGSIEVNITNGMAPFTYELVDVDNGVKSQTQSGVASTTRTYYNLPAGNYDIIITDAAGCISTPERVVIGEPVELTADILGVTPSDCTGPSTDYGFNFESYPLTLAGTLMFSDDGGITWQTSNEFRDYLSGDEVYPSIKTVDGSGTTICQTDLPRYTIPYPLDDLDITLFPIIINCNELQVSVRGQDGTAPYEYTYSEDPTNFDPSAPTNPWTTPFAAGVQHTFPGLTPGRTYVFYVRDAVGCVRESNVNVNNEQPLPMEITAEVAPTCNGATTGEITYTIIDTDGSTEPDMTWTLYDIANNVIDSSSGTIPYSNTITISNLAENDYYIVVQQVDAGGTTQCISASENSILEELDIITGTPTSLRDISCENPGLISIPDITGGGGEYFYTITGPSSFSLTATDDNPIEIPVGSDPGLYTISVEDQYGCSYPLGDVTMAVTPAPSISNVDIANCSANATITINVGSSDGAVLYSIDNGVTFQSINVFNNIPAGNYDVVIKDQTGCLDTENITVHPTLQATATLDQQLGCGPGNEAEIRIEATTGSGNFEFEILDSASGIAIPRQALTTNPQNVQLITADSYTVNVYDASTTNPECFRSFVVEVPAAIAPNFSANATSVSCNGAEDGRIELVQVNNGNNPLNYTLNPMPATATWDGATQSFINLPGGNYQVIATGPNGCASTPLDVTVPENLVISFATPTIDQFGCTVDNDTNNAIIAIDMSSITGGSGSYERFVFIDDATNNVLQDSNSTTYSFTDLAGGDVEVIVYDTNGCASPVTHTVTINPFDALDTNPAINVITAISCVNGGETIAIEAAGTITNYTTNPTNFEFRQLPSATYQLTNTFANLGVGTHTFGVRNITTGCEIYINHTVEAPNTFNIDVNKLSDVVCYGDDGSITLSFTDATYTGDYAWEIFNADGTPTARTDDNGTFTGSGTTAVIAVSAGNYFVRVNQIGLPTCVQEQTFSITTPSAALALASVNTVEVGCNGNEGSANIVPQGGMAPYTISLTNTNTATTYTETNVNSFLFQNLEAGTFSISVTDALGCTQNYNNEFTLVIPDPITASISSTTLVCEGDLDASVTATVGSRNVTANYRYTLNIYSDSTGSTLLKSTPSQIGNSFVNLGAGFYSILVEDDMACSFETAIEEIVAPVSVEGQLVTAQMMTCNNGASLQLTGSGGTAPYSWSTDGVTFNPMNETNGPNSHLFTNVAVGSYEYYVRDSFNCVSVVSNTVNVNAIEPLTLTIDDSAAIVNCAGDSTAVIQATADGGLGNYEYALFTDATFATQVRANQATGLFADLASGTYYVQVTSEDCEASAMITIAEPTPLTVAYQANNVTCNGADDGSITLDVSGGTGDYQYAISPNLNQFFDENVFDELEPNSYTIIVQDNNGCFEVIEFEITEPEELSFSTSVQDEICFGSSDGIVTLTIEGGTAPYYTALNSNSAADFTVDTIEYNSLPSGTHVVFVRDANGCEMSQVFEVESGANLAGQAIVNYDCDLGQAYHTVTLEFEDETVRPEVLYGLDTDDPNEMVMDGTFANLTAGDHYITVMHSNGCLNTYPFEISLFEPLELQLVEGNINMITATAIGGSGNYTFSFNGQDPTSETDFYITETATYSITVTDENGCSVTQEIFMEFIDIEIPNFFTPDGDGRNDVWKPRNIEIYPEIFINIYDRYGRSIYKFVDNEDGWDGIYQNTELPSGDYWYVIRLNGVADTREFVGHFTLYR</sequence>
<dbReference type="InterPro" id="IPR000998">
    <property type="entry name" value="MAM_dom"/>
</dbReference>
<dbReference type="InterPro" id="IPR025667">
    <property type="entry name" value="SprB_repeat"/>
</dbReference>
<dbReference type="Pfam" id="PF13573">
    <property type="entry name" value="SprB"/>
    <property type="match status" value="5"/>
</dbReference>
<dbReference type="GO" id="GO:0016020">
    <property type="term" value="C:membrane"/>
    <property type="evidence" value="ECO:0007669"/>
    <property type="project" value="InterPro"/>
</dbReference>
<feature type="domain" description="MAM" evidence="1">
    <location>
        <begin position="1981"/>
        <end position="2162"/>
    </location>
</feature>
<protein>
    <recommendedName>
        <fullName evidence="1">MAM domain-containing protein</fullName>
    </recommendedName>
</protein>
<dbReference type="Pfam" id="PF17517">
    <property type="entry name" value="IgGFc_binding"/>
    <property type="match status" value="1"/>
</dbReference>
<dbReference type="NCBIfam" id="TIGR04131">
    <property type="entry name" value="Bac_Flav_CTERM"/>
    <property type="match status" value="1"/>
</dbReference>
<name>A0A1V6LPH2_9FLAO</name>
<dbReference type="InterPro" id="IPR047589">
    <property type="entry name" value="DUF11_rpt"/>
</dbReference>
<evidence type="ECO:0000313" key="3">
    <source>
        <dbReference type="Proteomes" id="UP000191680"/>
    </source>
</evidence>
<dbReference type="NCBIfam" id="TIGR01451">
    <property type="entry name" value="B_ant_repeat"/>
    <property type="match status" value="2"/>
</dbReference>
<accession>A0A1V6LPH2</accession>
<organism evidence="2 3">
    <name type="scientific">Croceivirga radicis</name>
    <dbReference type="NCBI Taxonomy" id="1929488"/>
    <lineage>
        <taxon>Bacteria</taxon>
        <taxon>Pseudomonadati</taxon>
        <taxon>Bacteroidota</taxon>
        <taxon>Flavobacteriia</taxon>
        <taxon>Flavobacteriales</taxon>
        <taxon>Flavobacteriaceae</taxon>
        <taxon>Croceivirga</taxon>
    </lineage>
</organism>
<dbReference type="InterPro" id="IPR001434">
    <property type="entry name" value="OmcB-like_DUF11"/>
</dbReference>
<evidence type="ECO:0000313" key="2">
    <source>
        <dbReference type="EMBL" id="OQD42062.1"/>
    </source>
</evidence>
<reference evidence="2 3" key="1">
    <citation type="submission" date="2016-12" db="EMBL/GenBank/DDBJ databases">
        <authorList>
            <person name="Song W.-J."/>
            <person name="Kurnit D.M."/>
        </authorList>
    </citation>
    <scope>NUCLEOTIDE SEQUENCE [LARGE SCALE GENOMIC DNA]</scope>
    <source>
        <strain evidence="2 3">HSG9</strain>
    </source>
</reference>
<comment type="caution">
    <text evidence="2">The sequence shown here is derived from an EMBL/GenBank/DDBJ whole genome shotgun (WGS) entry which is preliminary data.</text>
</comment>
<dbReference type="Gene3D" id="2.60.120.260">
    <property type="entry name" value="Galactose-binding domain-like"/>
    <property type="match status" value="1"/>
</dbReference>